<dbReference type="Pfam" id="PF00583">
    <property type="entry name" value="Acetyltransf_1"/>
    <property type="match status" value="1"/>
</dbReference>
<evidence type="ECO:0000259" key="4">
    <source>
        <dbReference type="PROSITE" id="PS51186"/>
    </source>
</evidence>
<proteinExistence type="inferred from homology"/>
<dbReference type="InterPro" id="IPR051016">
    <property type="entry name" value="Diverse_Substrate_AcTransf"/>
</dbReference>
<evidence type="ECO:0000256" key="2">
    <source>
        <dbReference type="ARBA" id="ARBA00022679"/>
    </source>
</evidence>
<protein>
    <submittedName>
        <fullName evidence="5">N-acetylglutamate synthase, GNAT family</fullName>
    </submittedName>
</protein>
<dbReference type="AlphaFoldDB" id="A0A1G9E5Y2"/>
<organism evidence="5 6">
    <name type="scientific">Catalinimonas alkaloidigena</name>
    <dbReference type="NCBI Taxonomy" id="1075417"/>
    <lineage>
        <taxon>Bacteria</taxon>
        <taxon>Pseudomonadati</taxon>
        <taxon>Bacteroidota</taxon>
        <taxon>Cytophagia</taxon>
        <taxon>Cytophagales</taxon>
        <taxon>Catalimonadaceae</taxon>
        <taxon>Catalinimonas</taxon>
    </lineage>
</organism>
<dbReference type="OrthoDB" id="9805924at2"/>
<evidence type="ECO:0000256" key="3">
    <source>
        <dbReference type="ARBA" id="ARBA00023315"/>
    </source>
</evidence>
<sequence length="162" mass="19165">MKDYTIRKATREDVPALFRLIKELALFEKAPREVENSEEQLRKDGFGSDPLFGAYVAEIDGKVVGAAFYYWRYSTWKGKRLYLEDLIVEEDHRRKGIGNALFNQMIRVAQENDCNGMSLQVLEWNEPAINFYKRQFMTLDPEWVNAHMTRQQVESWRFDEEA</sequence>
<dbReference type="InterPro" id="IPR016181">
    <property type="entry name" value="Acyl_CoA_acyltransferase"/>
</dbReference>
<dbReference type="PANTHER" id="PTHR10545">
    <property type="entry name" value="DIAMINE N-ACETYLTRANSFERASE"/>
    <property type="match status" value="1"/>
</dbReference>
<keyword evidence="6" id="KW-1185">Reference proteome</keyword>
<comment type="similarity">
    <text evidence="1">Belongs to the acetyltransferase family.</text>
</comment>
<dbReference type="Proteomes" id="UP000198510">
    <property type="component" value="Unassembled WGS sequence"/>
</dbReference>
<dbReference type="GO" id="GO:0008080">
    <property type="term" value="F:N-acetyltransferase activity"/>
    <property type="evidence" value="ECO:0007669"/>
    <property type="project" value="TreeGrafter"/>
</dbReference>
<feature type="domain" description="N-acetyltransferase" evidence="4">
    <location>
        <begin position="4"/>
        <end position="162"/>
    </location>
</feature>
<dbReference type="SUPFAM" id="SSF55729">
    <property type="entry name" value="Acyl-CoA N-acyltransferases (Nat)"/>
    <property type="match status" value="1"/>
</dbReference>
<gene>
    <name evidence="5" type="ORF">SAMN05421823_103359</name>
</gene>
<dbReference type="Gene3D" id="3.40.630.30">
    <property type="match status" value="1"/>
</dbReference>
<dbReference type="InterPro" id="IPR000182">
    <property type="entry name" value="GNAT_dom"/>
</dbReference>
<dbReference type="EMBL" id="FNFO01000003">
    <property type="protein sequence ID" value="SDK71529.1"/>
    <property type="molecule type" value="Genomic_DNA"/>
</dbReference>
<keyword evidence="2" id="KW-0808">Transferase</keyword>
<dbReference type="PANTHER" id="PTHR10545:SF29">
    <property type="entry name" value="GH14572P-RELATED"/>
    <property type="match status" value="1"/>
</dbReference>
<keyword evidence="3" id="KW-0012">Acyltransferase</keyword>
<dbReference type="PROSITE" id="PS51186">
    <property type="entry name" value="GNAT"/>
    <property type="match status" value="1"/>
</dbReference>
<reference evidence="5 6" key="1">
    <citation type="submission" date="2016-10" db="EMBL/GenBank/DDBJ databases">
        <authorList>
            <person name="de Groot N.N."/>
        </authorList>
    </citation>
    <scope>NUCLEOTIDE SEQUENCE [LARGE SCALE GENOMIC DNA]</scope>
    <source>
        <strain evidence="5 6">DSM 25186</strain>
    </source>
</reference>
<dbReference type="STRING" id="1075417.SAMN05421823_103359"/>
<dbReference type="CDD" id="cd04301">
    <property type="entry name" value="NAT_SF"/>
    <property type="match status" value="1"/>
</dbReference>
<dbReference type="FunFam" id="3.40.630.30:FF:000064">
    <property type="entry name" value="GNAT family acetyltransferase"/>
    <property type="match status" value="1"/>
</dbReference>
<evidence type="ECO:0000313" key="6">
    <source>
        <dbReference type="Proteomes" id="UP000198510"/>
    </source>
</evidence>
<dbReference type="RefSeq" id="WP_089681365.1">
    <property type="nucleotide sequence ID" value="NZ_FNFO01000003.1"/>
</dbReference>
<name>A0A1G9E5Y2_9BACT</name>
<accession>A0A1G9E5Y2</accession>
<evidence type="ECO:0000256" key="1">
    <source>
        <dbReference type="ARBA" id="ARBA00008694"/>
    </source>
</evidence>
<evidence type="ECO:0000313" key="5">
    <source>
        <dbReference type="EMBL" id="SDK71529.1"/>
    </source>
</evidence>